<evidence type="ECO:0000313" key="1">
    <source>
        <dbReference type="EMBL" id="MBG6090628.1"/>
    </source>
</evidence>
<gene>
    <name evidence="1" type="ORF">IW256_004741</name>
</gene>
<protein>
    <submittedName>
        <fullName evidence="1">Uncharacterized protein</fullName>
    </submittedName>
</protein>
<evidence type="ECO:0000313" key="2">
    <source>
        <dbReference type="Proteomes" id="UP000614047"/>
    </source>
</evidence>
<dbReference type="AlphaFoldDB" id="A0A931DL86"/>
<comment type="caution">
    <text evidence="1">The sequence shown here is derived from an EMBL/GenBank/DDBJ whole genome shotgun (WGS) entry which is preliminary data.</text>
</comment>
<accession>A0A931DL86</accession>
<reference evidence="1" key="1">
    <citation type="submission" date="2020-11" db="EMBL/GenBank/DDBJ databases">
        <title>Sequencing the genomes of 1000 actinobacteria strains.</title>
        <authorList>
            <person name="Klenk H.-P."/>
        </authorList>
    </citation>
    <scope>NUCLEOTIDE SEQUENCE</scope>
    <source>
        <strain evidence="1">DSM 43175</strain>
    </source>
</reference>
<proteinExistence type="predicted"/>
<dbReference type="EMBL" id="JADOUA010000001">
    <property type="protein sequence ID" value="MBG6090628.1"/>
    <property type="molecule type" value="Genomic_DNA"/>
</dbReference>
<name>A0A931DL86_9ACTN</name>
<dbReference type="Proteomes" id="UP000614047">
    <property type="component" value="Unassembled WGS sequence"/>
</dbReference>
<organism evidence="1 2">
    <name type="scientific">Actinomadura viridis</name>
    <dbReference type="NCBI Taxonomy" id="58110"/>
    <lineage>
        <taxon>Bacteria</taxon>
        <taxon>Bacillati</taxon>
        <taxon>Actinomycetota</taxon>
        <taxon>Actinomycetes</taxon>
        <taxon>Streptosporangiales</taxon>
        <taxon>Thermomonosporaceae</taxon>
        <taxon>Actinomadura</taxon>
    </lineage>
</organism>
<sequence>MDLAERSVQTWLGDVRRYRGTSPGICTVSA</sequence>
<keyword evidence="2" id="KW-1185">Reference proteome</keyword>